<evidence type="ECO:0000313" key="5">
    <source>
        <dbReference type="EMBL" id="KAL3786727.1"/>
    </source>
</evidence>
<dbReference type="Gene3D" id="1.10.600.10">
    <property type="entry name" value="Farnesyl Diphosphate Synthase"/>
    <property type="match status" value="1"/>
</dbReference>
<reference evidence="5 6" key="1">
    <citation type="submission" date="2024-10" db="EMBL/GenBank/DDBJ databases">
        <title>Updated reference genomes for cyclostephanoid diatoms.</title>
        <authorList>
            <person name="Roberts W.R."/>
            <person name="Alverson A.J."/>
        </authorList>
    </citation>
    <scope>NUCLEOTIDE SEQUENCE [LARGE SCALE GENOMIC DNA]</scope>
    <source>
        <strain evidence="5 6">AJA010-31</strain>
    </source>
</reference>
<dbReference type="SFLD" id="SFLDG01018">
    <property type="entry name" value="Squalene/Phytoene_Synthase_Lik"/>
    <property type="match status" value="1"/>
</dbReference>
<evidence type="ECO:0000313" key="6">
    <source>
        <dbReference type="Proteomes" id="UP001530400"/>
    </source>
</evidence>
<dbReference type="Pfam" id="PF00494">
    <property type="entry name" value="SQS_PSY"/>
    <property type="match status" value="1"/>
</dbReference>
<dbReference type="SFLD" id="SFLDG01212">
    <property type="entry name" value="Phytoene_synthase_like"/>
    <property type="match status" value="1"/>
</dbReference>
<evidence type="ECO:0000256" key="2">
    <source>
        <dbReference type="ARBA" id="ARBA00012396"/>
    </source>
</evidence>
<gene>
    <name evidence="5" type="ORF">ACHAWO_013714</name>
</gene>
<accession>A0ABD3PFS1</accession>
<dbReference type="InterPro" id="IPR002060">
    <property type="entry name" value="Squ/phyt_synthse"/>
</dbReference>
<evidence type="ECO:0000256" key="1">
    <source>
        <dbReference type="ARBA" id="ARBA00001805"/>
    </source>
</evidence>
<organism evidence="5 6">
    <name type="scientific">Cyclotella atomus</name>
    <dbReference type="NCBI Taxonomy" id="382360"/>
    <lineage>
        <taxon>Eukaryota</taxon>
        <taxon>Sar</taxon>
        <taxon>Stramenopiles</taxon>
        <taxon>Ochrophyta</taxon>
        <taxon>Bacillariophyta</taxon>
        <taxon>Coscinodiscophyceae</taxon>
        <taxon>Thalassiosirophycidae</taxon>
        <taxon>Stephanodiscales</taxon>
        <taxon>Stephanodiscaceae</taxon>
        <taxon>Cyclotella</taxon>
    </lineage>
</organism>
<keyword evidence="6" id="KW-1185">Reference proteome</keyword>
<dbReference type="InterPro" id="IPR008949">
    <property type="entry name" value="Isoprenoid_synthase_dom_sf"/>
</dbReference>
<protein>
    <recommendedName>
        <fullName evidence="2">15-cis-phytoene synthase</fullName>
        <ecNumber evidence="2">2.5.1.32</ecNumber>
    </recommendedName>
</protein>
<dbReference type="InterPro" id="IPR044843">
    <property type="entry name" value="Trans_IPPS_bact-type"/>
</dbReference>
<dbReference type="InterPro" id="IPR033904">
    <property type="entry name" value="Trans_IPPS_HH"/>
</dbReference>
<comment type="catalytic activity">
    <reaction evidence="1">
        <text>2 (2E,6E,10E)-geranylgeranyl diphosphate = 15-cis-phytoene + 2 diphosphate</text>
        <dbReference type="Rhea" id="RHEA:34475"/>
        <dbReference type="ChEBI" id="CHEBI:27787"/>
        <dbReference type="ChEBI" id="CHEBI:33019"/>
        <dbReference type="ChEBI" id="CHEBI:58756"/>
        <dbReference type="EC" id="2.5.1.32"/>
    </reaction>
</comment>
<evidence type="ECO:0000256" key="3">
    <source>
        <dbReference type="ARBA" id="ARBA00022679"/>
    </source>
</evidence>
<proteinExistence type="predicted"/>
<dbReference type="SUPFAM" id="SSF48576">
    <property type="entry name" value="Terpenoid synthases"/>
    <property type="match status" value="1"/>
</dbReference>
<sequence length="273" mass="30236">MSKHDPILLFASRLLPKQKAIDASALYAWCRRLDEITDSDTTQLSIKQQHLIDWQERFVQLYNGNPVDNMDAALYQCLQRHESLTDEPFLDMIAGMKADAVDNRTISTMDELEEYAYQVAGTVGVMLLPLLGDNVTLSKEPAIALGKAIQLINILRDASVDAAMGRIYLPQDMLEAEGVANVDVLGLKSSVGYCNVVEKVSKRAHVLLIEAEMGKSTLPGVGPVFVQIIVELYRGYLVRLEEMGFDNLNIGGERVKVSALQKIMAALRALKDI</sequence>
<dbReference type="PROSITE" id="PS01044">
    <property type="entry name" value="SQUALEN_PHYTOEN_SYN_1"/>
    <property type="match status" value="1"/>
</dbReference>
<keyword evidence="3" id="KW-0808">Transferase</keyword>
<dbReference type="PANTHER" id="PTHR31480">
    <property type="entry name" value="BIFUNCTIONAL LYCOPENE CYCLASE/PHYTOENE SYNTHASE"/>
    <property type="match status" value="1"/>
</dbReference>
<keyword evidence="4" id="KW-0125">Carotenoid biosynthesis</keyword>
<dbReference type="GO" id="GO:0016117">
    <property type="term" value="P:carotenoid biosynthetic process"/>
    <property type="evidence" value="ECO:0007669"/>
    <property type="project" value="UniProtKB-KW"/>
</dbReference>
<name>A0ABD3PFS1_9STRA</name>
<evidence type="ECO:0000256" key="4">
    <source>
        <dbReference type="ARBA" id="ARBA00022746"/>
    </source>
</evidence>
<dbReference type="AlphaFoldDB" id="A0ABD3PFS1"/>
<dbReference type="EMBL" id="JALLPJ020000637">
    <property type="protein sequence ID" value="KAL3786727.1"/>
    <property type="molecule type" value="Genomic_DNA"/>
</dbReference>
<comment type="caution">
    <text evidence="5">The sequence shown here is derived from an EMBL/GenBank/DDBJ whole genome shotgun (WGS) entry which is preliminary data.</text>
</comment>
<dbReference type="CDD" id="cd00683">
    <property type="entry name" value="Trans_IPPS_HH"/>
    <property type="match status" value="1"/>
</dbReference>
<dbReference type="InterPro" id="IPR019845">
    <property type="entry name" value="Squalene/phytoene_synthase_CS"/>
</dbReference>
<dbReference type="GO" id="GO:0016740">
    <property type="term" value="F:transferase activity"/>
    <property type="evidence" value="ECO:0007669"/>
    <property type="project" value="UniProtKB-KW"/>
</dbReference>
<dbReference type="SFLD" id="SFLDS00005">
    <property type="entry name" value="Isoprenoid_Synthase_Type_I"/>
    <property type="match status" value="1"/>
</dbReference>
<dbReference type="EC" id="2.5.1.32" evidence="2"/>
<dbReference type="Proteomes" id="UP001530400">
    <property type="component" value="Unassembled WGS sequence"/>
</dbReference>